<feature type="chain" id="PRO_5047244176" evidence="1">
    <location>
        <begin position="23"/>
        <end position="181"/>
    </location>
</feature>
<organism evidence="2 3">
    <name type="scientific">Vreelandella lutescens</name>
    <dbReference type="NCBI Taxonomy" id="1602943"/>
    <lineage>
        <taxon>Bacteria</taxon>
        <taxon>Pseudomonadati</taxon>
        <taxon>Pseudomonadota</taxon>
        <taxon>Gammaproteobacteria</taxon>
        <taxon>Oceanospirillales</taxon>
        <taxon>Halomonadaceae</taxon>
        <taxon>Vreelandella</taxon>
    </lineage>
</organism>
<sequence>MKKSIFAVSVLTLALVSTPTLADEITEEEVQECVMERIESFRVANGQEAIIRFDVLEEWEQMCKDGEEYEQVQRETQTRRPVQQSEPGFDIRLARSGTTEIISRSDNLIIYDAVFNRGNCTMIKTGPDQIENIRFGNLQERTDMSAELGFGETETYGHLCPNSRLLEVTIHASTGSWVFTW</sequence>
<protein>
    <submittedName>
        <fullName evidence="2">Uncharacterized protein</fullName>
    </submittedName>
</protein>
<proteinExistence type="predicted"/>
<comment type="caution">
    <text evidence="2">The sequence shown here is derived from an EMBL/GenBank/DDBJ whole genome shotgun (WGS) entry which is preliminary data.</text>
</comment>
<dbReference type="RefSeq" id="WP_188638097.1">
    <property type="nucleotide sequence ID" value="NZ_BMHM01000001.1"/>
</dbReference>
<dbReference type="Proteomes" id="UP000597301">
    <property type="component" value="Unassembled WGS sequence"/>
</dbReference>
<evidence type="ECO:0000313" key="2">
    <source>
        <dbReference type="EMBL" id="GGC79497.1"/>
    </source>
</evidence>
<evidence type="ECO:0000256" key="1">
    <source>
        <dbReference type="SAM" id="SignalP"/>
    </source>
</evidence>
<gene>
    <name evidence="2" type="ORF">GCM10011382_06830</name>
</gene>
<name>A0ABQ1NN30_9GAMM</name>
<accession>A0ABQ1NN30</accession>
<reference evidence="3" key="1">
    <citation type="journal article" date="2019" name="Int. J. Syst. Evol. Microbiol.">
        <title>The Global Catalogue of Microorganisms (GCM) 10K type strain sequencing project: providing services to taxonomists for standard genome sequencing and annotation.</title>
        <authorList>
            <consortium name="The Broad Institute Genomics Platform"/>
            <consortium name="The Broad Institute Genome Sequencing Center for Infectious Disease"/>
            <person name="Wu L."/>
            <person name="Ma J."/>
        </authorList>
    </citation>
    <scope>NUCLEOTIDE SEQUENCE [LARGE SCALE GENOMIC DNA]</scope>
    <source>
        <strain evidence="3">CGMCC 1.15122</strain>
    </source>
</reference>
<keyword evidence="1" id="KW-0732">Signal</keyword>
<feature type="signal peptide" evidence="1">
    <location>
        <begin position="1"/>
        <end position="22"/>
    </location>
</feature>
<dbReference type="EMBL" id="BMHM01000001">
    <property type="protein sequence ID" value="GGC79497.1"/>
    <property type="molecule type" value="Genomic_DNA"/>
</dbReference>
<keyword evidence="3" id="KW-1185">Reference proteome</keyword>
<evidence type="ECO:0000313" key="3">
    <source>
        <dbReference type="Proteomes" id="UP000597301"/>
    </source>
</evidence>